<evidence type="ECO:0000313" key="2">
    <source>
        <dbReference type="Proteomes" id="UP000037151"/>
    </source>
</evidence>
<dbReference type="OrthoDB" id="4297937at2"/>
<dbReference type="RefSeq" id="WP_050372794.1">
    <property type="nucleotide sequence ID" value="NZ_KQ257825.1"/>
</dbReference>
<dbReference type="AlphaFoldDB" id="A0A0L0K0W3"/>
<organism evidence="1 2">
    <name type="scientific">Streptomyces acidiscabies</name>
    <dbReference type="NCBI Taxonomy" id="42234"/>
    <lineage>
        <taxon>Bacteria</taxon>
        <taxon>Bacillati</taxon>
        <taxon>Actinomycetota</taxon>
        <taxon>Actinomycetes</taxon>
        <taxon>Kitasatosporales</taxon>
        <taxon>Streptomycetaceae</taxon>
        <taxon>Streptomyces</taxon>
    </lineage>
</organism>
<sequence length="127" mass="14083">MPTHLTATSRITLFPLETLSVAYTTHSSDTRCLGDIGVVAVLHDELSEGEELWKLAEQLGGRNSRQDQARWILTQAYRARVVSSGEQPCTAWVAVVGRRYELGALFANHEVLVTGRMRLVGRAGFRT</sequence>
<proteinExistence type="predicted"/>
<dbReference type="Proteomes" id="UP000037151">
    <property type="component" value="Unassembled WGS sequence"/>
</dbReference>
<comment type="caution">
    <text evidence="1">The sequence shown here is derived from an EMBL/GenBank/DDBJ whole genome shotgun (WGS) entry which is preliminary data.</text>
</comment>
<gene>
    <name evidence="1" type="ORF">IQ63_26050</name>
</gene>
<dbReference type="PATRIC" id="fig|42234.21.peg.5383"/>
<reference evidence="2" key="1">
    <citation type="submission" date="2014-07" db="EMBL/GenBank/DDBJ databases">
        <title>Genome sequencing of plant-pathogenic Streptomyces species.</title>
        <authorList>
            <person name="Harrison J."/>
            <person name="Sapp M."/>
            <person name="Thwaites R."/>
            <person name="Studholme D.J."/>
        </authorList>
    </citation>
    <scope>NUCLEOTIDE SEQUENCE [LARGE SCALE GENOMIC DNA]</scope>
    <source>
        <strain evidence="2">NCPPB 4445</strain>
    </source>
</reference>
<protein>
    <submittedName>
        <fullName evidence="1">Uncharacterized protein</fullName>
    </submittedName>
</protein>
<dbReference type="EMBL" id="JPPY01000148">
    <property type="protein sequence ID" value="KND31476.1"/>
    <property type="molecule type" value="Genomic_DNA"/>
</dbReference>
<accession>A0A0L0K0W3</accession>
<name>A0A0L0K0W3_9ACTN</name>
<evidence type="ECO:0000313" key="1">
    <source>
        <dbReference type="EMBL" id="KND31476.1"/>
    </source>
</evidence>